<dbReference type="Proteomes" id="UP001168552">
    <property type="component" value="Unassembled WGS sequence"/>
</dbReference>
<dbReference type="RefSeq" id="WP_320003257.1">
    <property type="nucleotide sequence ID" value="NZ_JAUHJS010000002.1"/>
</dbReference>
<keyword evidence="2" id="KW-0808">Transferase</keyword>
<dbReference type="SUPFAM" id="SSF82199">
    <property type="entry name" value="SET domain"/>
    <property type="match status" value="1"/>
</dbReference>
<dbReference type="Pfam" id="PF00856">
    <property type="entry name" value="SET"/>
    <property type="match status" value="1"/>
</dbReference>
<dbReference type="EC" id="2.1.1.-" evidence="2"/>
<dbReference type="SMART" id="SM00317">
    <property type="entry name" value="SET"/>
    <property type="match status" value="1"/>
</dbReference>
<dbReference type="GO" id="GO:0008168">
    <property type="term" value="F:methyltransferase activity"/>
    <property type="evidence" value="ECO:0007669"/>
    <property type="project" value="UniProtKB-KW"/>
</dbReference>
<name>A0ABT8F2P9_9BACT</name>
<reference evidence="2" key="1">
    <citation type="submission" date="2023-06" db="EMBL/GenBank/DDBJ databases">
        <title>Cytophagales bacterium Strain LB-30, isolated from soil.</title>
        <authorList>
            <person name="Liu B."/>
        </authorList>
    </citation>
    <scope>NUCLEOTIDE SEQUENCE</scope>
    <source>
        <strain evidence="2">LB-30</strain>
    </source>
</reference>
<proteinExistence type="predicted"/>
<comment type="caution">
    <text evidence="2">The sequence shown here is derived from an EMBL/GenBank/DDBJ whole genome shotgun (WGS) entry which is preliminary data.</text>
</comment>
<feature type="domain" description="SET" evidence="1">
    <location>
        <begin position="4"/>
        <end position="110"/>
    </location>
</feature>
<organism evidence="2 3">
    <name type="scientific">Shiella aurantiaca</name>
    <dbReference type="NCBI Taxonomy" id="3058365"/>
    <lineage>
        <taxon>Bacteria</taxon>
        <taxon>Pseudomonadati</taxon>
        <taxon>Bacteroidota</taxon>
        <taxon>Cytophagia</taxon>
        <taxon>Cytophagales</taxon>
        <taxon>Shiellaceae</taxon>
        <taxon>Shiella</taxon>
    </lineage>
</organism>
<keyword evidence="2" id="KW-0489">Methyltransferase</keyword>
<evidence type="ECO:0000313" key="2">
    <source>
        <dbReference type="EMBL" id="MDN4164730.1"/>
    </source>
</evidence>
<evidence type="ECO:0000313" key="3">
    <source>
        <dbReference type="Proteomes" id="UP001168552"/>
    </source>
</evidence>
<keyword evidence="3" id="KW-1185">Reference proteome</keyword>
<dbReference type="InterPro" id="IPR001214">
    <property type="entry name" value="SET_dom"/>
</dbReference>
<dbReference type="InterPro" id="IPR046341">
    <property type="entry name" value="SET_dom_sf"/>
</dbReference>
<dbReference type="PROSITE" id="PS50280">
    <property type="entry name" value="SET"/>
    <property type="match status" value="1"/>
</dbReference>
<accession>A0ABT8F2P9</accession>
<dbReference type="CDD" id="cd08161">
    <property type="entry name" value="SET"/>
    <property type="match status" value="1"/>
</dbReference>
<dbReference type="EMBL" id="JAUHJS010000002">
    <property type="protein sequence ID" value="MDN4164730.1"/>
    <property type="molecule type" value="Genomic_DNA"/>
</dbReference>
<sequence length="123" mass="14019">MMLVPSLLKESPIAGKGIFAASPISKGTPVWEFTPQLDLAISPETYQQLSPIQQEYLNVYTYFTEGNYYLCADHARFMNHSDDANTIEEGFRCLASRDIAEGEEITCNYFHFDDHARRKLGME</sequence>
<protein>
    <submittedName>
        <fullName evidence="2">SET domain-containing protein</fullName>
        <ecNumber evidence="2">2.1.1.-</ecNumber>
    </submittedName>
</protein>
<dbReference type="Gene3D" id="2.170.270.10">
    <property type="entry name" value="SET domain"/>
    <property type="match status" value="1"/>
</dbReference>
<evidence type="ECO:0000259" key="1">
    <source>
        <dbReference type="PROSITE" id="PS50280"/>
    </source>
</evidence>
<gene>
    <name evidence="2" type="ORF">QWY31_04410</name>
</gene>
<dbReference type="GO" id="GO:0032259">
    <property type="term" value="P:methylation"/>
    <property type="evidence" value="ECO:0007669"/>
    <property type="project" value="UniProtKB-KW"/>
</dbReference>